<protein>
    <submittedName>
        <fullName evidence="1">Uncharacterized protein</fullName>
    </submittedName>
</protein>
<dbReference type="EMBL" id="CAVMJV010000017">
    <property type="protein sequence ID" value="CAK5059447.1"/>
    <property type="molecule type" value="Genomic_DNA"/>
</dbReference>
<dbReference type="Proteomes" id="UP001497535">
    <property type="component" value="Unassembled WGS sequence"/>
</dbReference>
<organism evidence="1 2">
    <name type="scientific">Meloidogyne enterolobii</name>
    <name type="common">Root-knot nematode worm</name>
    <name type="synonym">Meloidogyne mayaguensis</name>
    <dbReference type="NCBI Taxonomy" id="390850"/>
    <lineage>
        <taxon>Eukaryota</taxon>
        <taxon>Metazoa</taxon>
        <taxon>Ecdysozoa</taxon>
        <taxon>Nematoda</taxon>
        <taxon>Chromadorea</taxon>
        <taxon>Rhabditida</taxon>
        <taxon>Tylenchina</taxon>
        <taxon>Tylenchomorpha</taxon>
        <taxon>Tylenchoidea</taxon>
        <taxon>Meloidogynidae</taxon>
        <taxon>Meloidogyninae</taxon>
        <taxon>Meloidogyne</taxon>
    </lineage>
</organism>
<name>A0ACB0YSQ5_MELEN</name>
<gene>
    <name evidence="1" type="ORF">MENTE1834_LOCUS15713</name>
</gene>
<comment type="caution">
    <text evidence="1">The sequence shown here is derived from an EMBL/GenBank/DDBJ whole genome shotgun (WGS) entry which is preliminary data.</text>
</comment>
<evidence type="ECO:0000313" key="1">
    <source>
        <dbReference type="EMBL" id="CAK5059447.1"/>
    </source>
</evidence>
<reference evidence="1" key="1">
    <citation type="submission" date="2023-11" db="EMBL/GenBank/DDBJ databases">
        <authorList>
            <person name="Poullet M."/>
        </authorList>
    </citation>
    <scope>NUCLEOTIDE SEQUENCE</scope>
    <source>
        <strain evidence="1">E1834</strain>
    </source>
</reference>
<proteinExistence type="predicted"/>
<accession>A0ACB0YSQ5</accession>
<keyword evidence="2" id="KW-1185">Reference proteome</keyword>
<evidence type="ECO:0000313" key="2">
    <source>
        <dbReference type="Proteomes" id="UP001497535"/>
    </source>
</evidence>
<sequence length="49" mass="5738">MANCEHIALIDCNDYKNKDMECMLTATGMICCICKERLKLKRHKHLKII</sequence>